<gene>
    <name evidence="1" type="ORF">CLV71_101665</name>
</gene>
<accession>A0A4R7W5E1</accession>
<dbReference type="Proteomes" id="UP000294927">
    <property type="component" value="Unassembled WGS sequence"/>
</dbReference>
<dbReference type="EMBL" id="SOCP01000001">
    <property type="protein sequence ID" value="TDV57792.1"/>
    <property type="molecule type" value="Genomic_DNA"/>
</dbReference>
<protein>
    <submittedName>
        <fullName evidence="1">Uncharacterized protein</fullName>
    </submittedName>
</protein>
<reference evidence="1 2" key="1">
    <citation type="submission" date="2019-03" db="EMBL/GenBank/DDBJ databases">
        <title>Genomic Encyclopedia of Archaeal and Bacterial Type Strains, Phase II (KMG-II): from individual species to whole genera.</title>
        <authorList>
            <person name="Goeker M."/>
        </authorList>
    </citation>
    <scope>NUCLEOTIDE SEQUENCE [LARGE SCALE GENOMIC DNA]</scope>
    <source>
        <strain evidence="1 2">DSM 45499</strain>
    </source>
</reference>
<evidence type="ECO:0000313" key="2">
    <source>
        <dbReference type="Proteomes" id="UP000294927"/>
    </source>
</evidence>
<comment type="caution">
    <text evidence="1">The sequence shown here is derived from an EMBL/GenBank/DDBJ whole genome shotgun (WGS) entry which is preliminary data.</text>
</comment>
<evidence type="ECO:0000313" key="1">
    <source>
        <dbReference type="EMBL" id="TDV57792.1"/>
    </source>
</evidence>
<keyword evidence="2" id="KW-1185">Reference proteome</keyword>
<proteinExistence type="predicted"/>
<organism evidence="1 2">
    <name type="scientific">Actinophytocola oryzae</name>
    <dbReference type="NCBI Taxonomy" id="502181"/>
    <lineage>
        <taxon>Bacteria</taxon>
        <taxon>Bacillati</taxon>
        <taxon>Actinomycetota</taxon>
        <taxon>Actinomycetes</taxon>
        <taxon>Pseudonocardiales</taxon>
        <taxon>Pseudonocardiaceae</taxon>
    </lineage>
</organism>
<name>A0A4R7W5E1_9PSEU</name>
<dbReference type="AlphaFoldDB" id="A0A4R7W5E1"/>
<sequence>MGLAVGVTHAVPGDAPTGSAASVASAPVRFDPLVRFASFGWLPEDRMNSRFTTVHDVGFSTGVWEYVPDPSKGPFASLPAASVGVTLYSAGHTPETELPLEVWGPPDSPPGSHAPVTTAPPVNGAPAYWVTVPGEPEKIILKWRYAPNGWAEVTVSRLNGDLHRIAHRVARELRVGGTERLRFPFHLTGLPTGLRPVMSTIREGGLPGPWEGELLLATSRDNRGMNLGVSVQPMTPGDRHPNTTVDGYQANREIVVGDDGQTVVSGAQYADLLTVYDVSGLQTGIRVDAQSAAEVAPLGPDGSVSVFRGMTVHPDRADWTDRPLR</sequence>